<dbReference type="InterPro" id="IPR036388">
    <property type="entry name" value="WH-like_DNA-bd_sf"/>
</dbReference>
<dbReference type="Proteomes" id="UP000275394">
    <property type="component" value="Unassembled WGS sequence"/>
</dbReference>
<dbReference type="AlphaFoldDB" id="A0A3N2E0T8"/>
<name>A0A3N2E0T8_9GAMM</name>
<dbReference type="OrthoDB" id="9155690at2"/>
<comment type="caution">
    <text evidence="2">The sequence shown here is derived from an EMBL/GenBank/DDBJ whole genome shotgun (WGS) entry which is preliminary data.</text>
</comment>
<protein>
    <submittedName>
        <fullName evidence="2">Phage terminase Nu1 subunit (DNA packaging protein)</fullName>
    </submittedName>
</protein>
<feature type="coiled-coil region" evidence="1">
    <location>
        <begin position="71"/>
        <end position="98"/>
    </location>
</feature>
<keyword evidence="3" id="KW-1185">Reference proteome</keyword>
<dbReference type="RefSeq" id="WP_123711614.1">
    <property type="nucleotide sequence ID" value="NZ_RKHR01000003.1"/>
</dbReference>
<accession>A0A3N2E0T8</accession>
<evidence type="ECO:0000256" key="1">
    <source>
        <dbReference type="SAM" id="Coils"/>
    </source>
</evidence>
<dbReference type="EMBL" id="RKHR01000003">
    <property type="protein sequence ID" value="ROS05718.1"/>
    <property type="molecule type" value="Genomic_DNA"/>
</dbReference>
<organism evidence="2 3">
    <name type="scientific">Sinobacterium caligoides</name>
    <dbReference type="NCBI Taxonomy" id="933926"/>
    <lineage>
        <taxon>Bacteria</taxon>
        <taxon>Pseudomonadati</taxon>
        <taxon>Pseudomonadota</taxon>
        <taxon>Gammaproteobacteria</taxon>
        <taxon>Cellvibrionales</taxon>
        <taxon>Spongiibacteraceae</taxon>
        <taxon>Sinobacterium</taxon>
    </lineage>
</organism>
<keyword evidence="1" id="KW-0175">Coiled coil</keyword>
<dbReference type="SUPFAM" id="SSF46955">
    <property type="entry name" value="Putative DNA-binding domain"/>
    <property type="match status" value="1"/>
</dbReference>
<sequence>MAAHIEKLVSKSELCDLMGTTPPTVTKWVKQGMPEHSRTGGGKRAFYDVPVCLNWRLEHERKQAAGNKSTANREELELRKLRAEAEVVEVKAARMKGEVIELEHVRLVLVDVFTKTRGRIRKVGERVSKSLVGETNERTIKTLLLEEIDEALSIMAGDVGELLEPGEDDD</sequence>
<dbReference type="InterPro" id="IPR009061">
    <property type="entry name" value="DNA-bd_dom_put_sf"/>
</dbReference>
<dbReference type="Gene3D" id="1.10.10.10">
    <property type="entry name" value="Winged helix-like DNA-binding domain superfamily/Winged helix DNA-binding domain"/>
    <property type="match status" value="1"/>
</dbReference>
<gene>
    <name evidence="2" type="ORF">EDC56_1268</name>
</gene>
<reference evidence="2 3" key="1">
    <citation type="submission" date="2018-11" db="EMBL/GenBank/DDBJ databases">
        <title>Genomic Encyclopedia of Type Strains, Phase IV (KMG-IV): sequencing the most valuable type-strain genomes for metagenomic binning, comparative biology and taxonomic classification.</title>
        <authorList>
            <person name="Goeker M."/>
        </authorList>
    </citation>
    <scope>NUCLEOTIDE SEQUENCE [LARGE SCALE GENOMIC DNA]</scope>
    <source>
        <strain evidence="2 3">DSM 100316</strain>
    </source>
</reference>
<evidence type="ECO:0000313" key="2">
    <source>
        <dbReference type="EMBL" id="ROS05718.1"/>
    </source>
</evidence>
<proteinExistence type="predicted"/>
<evidence type="ECO:0000313" key="3">
    <source>
        <dbReference type="Proteomes" id="UP000275394"/>
    </source>
</evidence>